<keyword evidence="1" id="KW-0732">Signal</keyword>
<evidence type="ECO:0000313" key="2">
    <source>
        <dbReference type="EMBL" id="HJE38867.1"/>
    </source>
</evidence>
<dbReference type="Gene3D" id="2.60.120.890">
    <property type="entry name" value="BT2081, beta-jelly-roll domain"/>
    <property type="match status" value="1"/>
</dbReference>
<reference evidence="2" key="1">
    <citation type="journal article" date="2021" name="PeerJ">
        <title>Extensive microbial diversity within the chicken gut microbiome revealed by metagenomics and culture.</title>
        <authorList>
            <person name="Gilroy R."/>
            <person name="Ravi A."/>
            <person name="Getino M."/>
            <person name="Pursley I."/>
            <person name="Horton D.L."/>
            <person name="Alikhan N.F."/>
            <person name="Baker D."/>
            <person name="Gharbi K."/>
            <person name="Hall N."/>
            <person name="Watson M."/>
            <person name="Adriaenssens E.M."/>
            <person name="Foster-Nyarko E."/>
            <person name="Jarju S."/>
            <person name="Secka A."/>
            <person name="Antonio M."/>
            <person name="Oren A."/>
            <person name="Chaudhuri R.R."/>
            <person name="La Ragione R."/>
            <person name="Hildebrand F."/>
            <person name="Pallen M.J."/>
        </authorList>
    </citation>
    <scope>NUCLEOTIDE SEQUENCE</scope>
    <source>
        <strain evidence="2">4100</strain>
    </source>
</reference>
<feature type="chain" id="PRO_5037738431" evidence="1">
    <location>
        <begin position="20"/>
        <end position="409"/>
    </location>
</feature>
<dbReference type="InterPro" id="IPR038653">
    <property type="entry name" value="Put_CMD_sf"/>
</dbReference>
<name>A0A921E8G2_9BACT</name>
<evidence type="ECO:0000256" key="1">
    <source>
        <dbReference type="SAM" id="SignalP"/>
    </source>
</evidence>
<reference evidence="2" key="2">
    <citation type="submission" date="2021-09" db="EMBL/GenBank/DDBJ databases">
        <authorList>
            <person name="Gilroy R."/>
        </authorList>
    </citation>
    <scope>NUCLEOTIDE SEQUENCE</scope>
    <source>
        <strain evidence="2">4100</strain>
    </source>
</reference>
<evidence type="ECO:0000313" key="3">
    <source>
        <dbReference type="Proteomes" id="UP000711407"/>
    </source>
</evidence>
<protein>
    <submittedName>
        <fullName evidence="2">PCMD domain-containing protein</fullName>
    </submittedName>
</protein>
<dbReference type="EMBL" id="DYXT01000020">
    <property type="protein sequence ID" value="HJE38867.1"/>
    <property type="molecule type" value="Genomic_DNA"/>
</dbReference>
<gene>
    <name evidence="2" type="ORF">K8V47_03770</name>
</gene>
<feature type="signal peptide" evidence="1">
    <location>
        <begin position="1"/>
        <end position="19"/>
    </location>
</feature>
<organism evidence="2 3">
    <name type="scientific">Candidatus Amulumruptor caecigallinarius</name>
    <dbReference type="NCBI Taxonomy" id="2109911"/>
    <lineage>
        <taxon>Bacteria</taxon>
        <taxon>Pseudomonadati</taxon>
        <taxon>Bacteroidota</taxon>
        <taxon>Bacteroidia</taxon>
        <taxon>Bacteroidales</taxon>
        <taxon>Muribaculaceae</taxon>
        <taxon>Candidatus Amulumruptor</taxon>
    </lineage>
</organism>
<dbReference type="AlphaFoldDB" id="A0A921E8G2"/>
<sequence>MKKFYTLLAAIGAVASLQAQQLPNAGFEDDWTSLSPYTGGTTTSVGTTPTSWTIANVAGVNLFASSWLGTTTVGEKTDGYESTSAVLLKNSPNSMVKTQTVPGYITLGTTWNTANLSGAEKDGGSFGGIALAYRPDAMLFDYKRTLAENSNEQASVVAYLWTGSTSQANVPVNIGQTPTTITMVNRDRNILDMETSKGGEITKSEDFTLVSKINYAIQGTQDTWTSLEIPFEYFSDKTPEKINVIFGAGNYFSTEPEQGNELTIDNVKLLYYSRLASLSVNGSSVENFATDKYDYELALDMPESADEIEAETIGQSKTATTDITLDPVKKLAVITVANAQGEDADGETQHVYTLHFNGASAISDLSSDAARTSARYYNLQGLSVNADALVPGQTYIKVYGGTATKFVAL</sequence>
<proteinExistence type="predicted"/>
<dbReference type="Proteomes" id="UP000711407">
    <property type="component" value="Unassembled WGS sequence"/>
</dbReference>
<comment type="caution">
    <text evidence="2">The sequence shown here is derived from an EMBL/GenBank/DDBJ whole genome shotgun (WGS) entry which is preliminary data.</text>
</comment>
<accession>A0A921E8G2</accession>